<protein>
    <recommendedName>
        <fullName evidence="2">Glycosyltransferase subfamily 4-like N-terminal domain-containing protein</fullName>
    </recommendedName>
</protein>
<dbReference type="EMBL" id="BARW01006216">
    <property type="protein sequence ID" value="GAI87189.1"/>
    <property type="molecule type" value="Genomic_DNA"/>
</dbReference>
<name>X1U4F5_9ZZZZ</name>
<dbReference type="AlphaFoldDB" id="X1U4F5"/>
<comment type="caution">
    <text evidence="1">The sequence shown here is derived from an EMBL/GenBank/DDBJ whole genome shotgun (WGS) entry which is preliminary data.</text>
</comment>
<evidence type="ECO:0008006" key="2">
    <source>
        <dbReference type="Google" id="ProtNLM"/>
    </source>
</evidence>
<organism evidence="1">
    <name type="scientific">marine sediment metagenome</name>
    <dbReference type="NCBI Taxonomy" id="412755"/>
    <lineage>
        <taxon>unclassified sequences</taxon>
        <taxon>metagenomes</taxon>
        <taxon>ecological metagenomes</taxon>
    </lineage>
</organism>
<feature type="non-terminal residue" evidence="1">
    <location>
        <position position="1"/>
    </location>
</feature>
<evidence type="ECO:0000313" key="1">
    <source>
        <dbReference type="EMBL" id="GAI87189.1"/>
    </source>
</evidence>
<accession>X1U4F5</accession>
<proteinExistence type="predicted"/>
<sequence length="98" mass="11095">HEVYVVTSDRYSPSIYEANKGLLGGRIVGAGLFEEEGIKIWRLRTLFEIPRAIWIRGLEDKIQELRPDIVVVHAIVTFGAIRVARLKKKLGGLQANLR</sequence>
<gene>
    <name evidence="1" type="ORF">S12H4_13039</name>
</gene>
<reference evidence="1" key="1">
    <citation type="journal article" date="2014" name="Front. Microbiol.">
        <title>High frequency of phylogenetically diverse reductive dehalogenase-homologous genes in deep subseafloor sedimentary metagenomes.</title>
        <authorList>
            <person name="Kawai M."/>
            <person name="Futagami T."/>
            <person name="Toyoda A."/>
            <person name="Takaki Y."/>
            <person name="Nishi S."/>
            <person name="Hori S."/>
            <person name="Arai W."/>
            <person name="Tsubouchi T."/>
            <person name="Morono Y."/>
            <person name="Uchiyama I."/>
            <person name="Ito T."/>
            <person name="Fujiyama A."/>
            <person name="Inagaki F."/>
            <person name="Takami H."/>
        </authorList>
    </citation>
    <scope>NUCLEOTIDE SEQUENCE</scope>
    <source>
        <strain evidence="1">Expedition CK06-06</strain>
    </source>
</reference>